<dbReference type="AlphaFoldDB" id="A0A5N5F5Z1"/>
<gene>
    <name evidence="2" type="ORF">D8674_032102</name>
</gene>
<evidence type="ECO:0000256" key="1">
    <source>
        <dbReference type="SAM" id="MobiDB-lite"/>
    </source>
</evidence>
<dbReference type="Proteomes" id="UP000327157">
    <property type="component" value="Chromosome 7"/>
</dbReference>
<dbReference type="GO" id="GO:0009409">
    <property type="term" value="P:response to cold"/>
    <property type="evidence" value="ECO:0007669"/>
    <property type="project" value="InterPro"/>
</dbReference>
<comment type="caution">
    <text evidence="2">The sequence shown here is derived from an EMBL/GenBank/DDBJ whole genome shotgun (WGS) entry which is preliminary data.</text>
</comment>
<accession>A0A5N5F5Z1</accession>
<evidence type="ECO:0000313" key="3">
    <source>
        <dbReference type="Proteomes" id="UP000327157"/>
    </source>
</evidence>
<dbReference type="EMBL" id="SMOL01000781">
    <property type="protein sequence ID" value="KAB2596652.1"/>
    <property type="molecule type" value="Genomic_DNA"/>
</dbReference>
<name>A0A5N5F5Z1_9ROSA</name>
<reference evidence="3" key="2">
    <citation type="submission" date="2019-10" db="EMBL/GenBank/DDBJ databases">
        <title>A de novo genome assembly of a pear dwarfing rootstock.</title>
        <authorList>
            <person name="Wang F."/>
            <person name="Wang J."/>
            <person name="Li S."/>
            <person name="Zhang Y."/>
            <person name="Fang M."/>
            <person name="Ma L."/>
            <person name="Zhao Y."/>
            <person name="Jiang S."/>
        </authorList>
    </citation>
    <scope>NUCLEOTIDE SEQUENCE [LARGE SCALE GENOMIC DNA]</scope>
</reference>
<dbReference type="InterPro" id="IPR044678">
    <property type="entry name" value="COR27/28"/>
</dbReference>
<reference evidence="2 3" key="1">
    <citation type="submission" date="2019-09" db="EMBL/GenBank/DDBJ databases">
        <authorList>
            <person name="Ou C."/>
        </authorList>
    </citation>
    <scope>NUCLEOTIDE SEQUENCE [LARGE SCALE GENOMIC DNA]</scope>
    <source>
        <strain evidence="2">S2</strain>
        <tissue evidence="2">Leaf</tissue>
    </source>
</reference>
<reference evidence="2 3" key="3">
    <citation type="submission" date="2019-11" db="EMBL/GenBank/DDBJ databases">
        <title>A de novo genome assembly of a pear dwarfing rootstock.</title>
        <authorList>
            <person name="Wang F."/>
            <person name="Wang J."/>
            <person name="Li S."/>
            <person name="Zhang Y."/>
            <person name="Fang M."/>
            <person name="Ma L."/>
            <person name="Zhao Y."/>
            <person name="Jiang S."/>
        </authorList>
    </citation>
    <scope>NUCLEOTIDE SEQUENCE [LARGE SCALE GENOMIC DNA]</scope>
    <source>
        <strain evidence="2">S2</strain>
        <tissue evidence="2">Leaf</tissue>
    </source>
</reference>
<dbReference type="GO" id="GO:0042752">
    <property type="term" value="P:regulation of circadian rhythm"/>
    <property type="evidence" value="ECO:0007669"/>
    <property type="project" value="InterPro"/>
</dbReference>
<dbReference type="OrthoDB" id="751338at2759"/>
<feature type="compositionally biased region" description="Polar residues" evidence="1">
    <location>
        <begin position="90"/>
        <end position="103"/>
    </location>
</feature>
<proteinExistence type="predicted"/>
<dbReference type="PANTHER" id="PTHR33676:SF15">
    <property type="entry name" value="OS02G0674233 PROTEIN"/>
    <property type="match status" value="1"/>
</dbReference>
<evidence type="ECO:0000313" key="2">
    <source>
        <dbReference type="EMBL" id="KAB2596652.1"/>
    </source>
</evidence>
<keyword evidence="3" id="KW-1185">Reference proteome</keyword>
<organism evidence="2 3">
    <name type="scientific">Pyrus ussuriensis x Pyrus communis</name>
    <dbReference type="NCBI Taxonomy" id="2448454"/>
    <lineage>
        <taxon>Eukaryota</taxon>
        <taxon>Viridiplantae</taxon>
        <taxon>Streptophyta</taxon>
        <taxon>Embryophyta</taxon>
        <taxon>Tracheophyta</taxon>
        <taxon>Spermatophyta</taxon>
        <taxon>Magnoliopsida</taxon>
        <taxon>eudicotyledons</taxon>
        <taxon>Gunneridae</taxon>
        <taxon>Pentapetalae</taxon>
        <taxon>rosids</taxon>
        <taxon>fabids</taxon>
        <taxon>Rosales</taxon>
        <taxon>Rosaceae</taxon>
        <taxon>Amygdaloideae</taxon>
        <taxon>Maleae</taxon>
        <taxon>Pyrus</taxon>
    </lineage>
</organism>
<protein>
    <submittedName>
        <fullName evidence="2">Uncharacterized protein</fullName>
    </submittedName>
</protein>
<dbReference type="PANTHER" id="PTHR33676">
    <property type="entry name" value="COLD REGULATED PROTEIN 27"/>
    <property type="match status" value="1"/>
</dbReference>
<feature type="compositionally biased region" description="Low complexity" evidence="1">
    <location>
        <begin position="54"/>
        <end position="66"/>
    </location>
</feature>
<feature type="region of interest" description="Disordered" evidence="1">
    <location>
        <begin position="54"/>
        <end position="106"/>
    </location>
</feature>
<sequence>MELSPVNMSWTNEKHVKFLNSMEESFVRAMFEKKKNKDHRHLPHLARLDRYLPDTSDSTLDLKTSSRITKNRNSLQGGRMAGRCEKRSRTVSSQPSNASQDQVVPQIEIRTAGDKDEIEQQNVNVPDQLALAAPIN</sequence>
<feature type="compositionally biased region" description="Polar residues" evidence="1">
    <location>
        <begin position="67"/>
        <end position="76"/>
    </location>
</feature>